<dbReference type="Proteomes" id="UP000319897">
    <property type="component" value="Unassembled WGS sequence"/>
</dbReference>
<organism evidence="1 2">
    <name type="scientific">Sandaracinobacter neustonicus</name>
    <dbReference type="NCBI Taxonomy" id="1715348"/>
    <lineage>
        <taxon>Bacteria</taxon>
        <taxon>Pseudomonadati</taxon>
        <taxon>Pseudomonadota</taxon>
        <taxon>Alphaproteobacteria</taxon>
        <taxon>Sphingomonadales</taxon>
        <taxon>Sphingosinicellaceae</taxon>
        <taxon>Sandaracinobacter</taxon>
    </lineage>
</organism>
<protein>
    <submittedName>
        <fullName evidence="1">RidA family protein</fullName>
    </submittedName>
</protein>
<dbReference type="Pfam" id="PF01042">
    <property type="entry name" value="Ribonuc_L-PSP"/>
    <property type="match status" value="1"/>
</dbReference>
<keyword evidence="2" id="KW-1185">Reference proteome</keyword>
<dbReference type="CDD" id="cd06150">
    <property type="entry name" value="YjgF_YER057c_UK114_like_2"/>
    <property type="match status" value="1"/>
</dbReference>
<dbReference type="InterPro" id="IPR035959">
    <property type="entry name" value="RutC-like_sf"/>
</dbReference>
<sequence length="117" mass="12563">MSITRIDPGPRMSEAVIHGDTIYLAGQIGAPGENVTAQTKAVLAEIDELLARTGSDKHHILMATIWLADIADFAEMNAVWDGWVSPTAPPARATSEGKLATPDYRVEIIVVAARKAR</sequence>
<accession>A0A501XMA2</accession>
<reference evidence="1 2" key="1">
    <citation type="submission" date="2019-06" db="EMBL/GenBank/DDBJ databases">
        <authorList>
            <person name="Lee I."/>
            <person name="Jang G.I."/>
            <person name="Hwang C.Y."/>
        </authorList>
    </citation>
    <scope>NUCLEOTIDE SEQUENCE [LARGE SCALE GENOMIC DNA]</scope>
    <source>
        <strain evidence="1 2">PAMC 28131</strain>
    </source>
</reference>
<evidence type="ECO:0000313" key="2">
    <source>
        <dbReference type="Proteomes" id="UP000319897"/>
    </source>
</evidence>
<dbReference type="AlphaFoldDB" id="A0A501XMA2"/>
<evidence type="ECO:0000313" key="1">
    <source>
        <dbReference type="EMBL" id="TPE61720.1"/>
    </source>
</evidence>
<dbReference type="InterPro" id="IPR035709">
    <property type="entry name" value="YoaB-like"/>
</dbReference>
<dbReference type="PANTHER" id="PTHR47328">
    <property type="match status" value="1"/>
</dbReference>
<dbReference type="PANTHER" id="PTHR47328:SF1">
    <property type="entry name" value="RUTC FAMILY PROTEIN YOAB"/>
    <property type="match status" value="1"/>
</dbReference>
<proteinExistence type="predicted"/>
<dbReference type="EMBL" id="VFSU01000021">
    <property type="protein sequence ID" value="TPE61720.1"/>
    <property type="molecule type" value="Genomic_DNA"/>
</dbReference>
<dbReference type="InterPro" id="IPR006175">
    <property type="entry name" value="YjgF/YER057c/UK114"/>
</dbReference>
<dbReference type="OrthoDB" id="9803101at2"/>
<dbReference type="SUPFAM" id="SSF55298">
    <property type="entry name" value="YjgF-like"/>
    <property type="match status" value="1"/>
</dbReference>
<comment type="caution">
    <text evidence="1">The sequence shown here is derived from an EMBL/GenBank/DDBJ whole genome shotgun (WGS) entry which is preliminary data.</text>
</comment>
<dbReference type="Gene3D" id="3.30.1330.40">
    <property type="entry name" value="RutC-like"/>
    <property type="match status" value="1"/>
</dbReference>
<name>A0A501XMA2_9SPHN</name>
<dbReference type="RefSeq" id="WP_140927779.1">
    <property type="nucleotide sequence ID" value="NZ_VFSU01000021.1"/>
</dbReference>
<gene>
    <name evidence="1" type="ORF">FJQ54_07380</name>
</gene>